<dbReference type="EMBL" id="JADWDJ010000020">
    <property type="protein sequence ID" value="KAG5264330.1"/>
    <property type="molecule type" value="Genomic_DNA"/>
</dbReference>
<keyword evidence="9" id="KW-0539">Nucleus</keyword>
<keyword evidence="8" id="KW-0804">Transcription</keyword>
<dbReference type="InterPro" id="IPR018866">
    <property type="entry name" value="Znf-4CXXC_R1"/>
</dbReference>
<evidence type="ECO:0000313" key="13">
    <source>
        <dbReference type="Proteomes" id="UP000823561"/>
    </source>
</evidence>
<protein>
    <recommendedName>
        <fullName evidence="11">Zinc-finger domain-containing protein</fullName>
    </recommendedName>
</protein>
<evidence type="ECO:0000256" key="8">
    <source>
        <dbReference type="ARBA" id="ARBA00023163"/>
    </source>
</evidence>
<comment type="subcellular location">
    <subcellularLocation>
        <location evidence="2">Cytoplasm</location>
    </subcellularLocation>
    <subcellularLocation>
        <location evidence="1">Nucleus</location>
    </subcellularLocation>
</comment>
<feature type="compositionally biased region" description="Basic and acidic residues" evidence="10">
    <location>
        <begin position="32"/>
        <end position="58"/>
    </location>
</feature>
<feature type="compositionally biased region" description="Basic residues" evidence="10">
    <location>
        <begin position="1"/>
        <end position="20"/>
    </location>
</feature>
<keyword evidence="4" id="KW-1017">Isopeptide bond</keyword>
<keyword evidence="3" id="KW-0963">Cytoplasm</keyword>
<evidence type="ECO:0000256" key="4">
    <source>
        <dbReference type="ARBA" id="ARBA00022499"/>
    </source>
</evidence>
<feature type="region of interest" description="Disordered" evidence="10">
    <location>
        <begin position="148"/>
        <end position="237"/>
    </location>
</feature>
<feature type="domain" description="Zinc-finger" evidence="11">
    <location>
        <begin position="367"/>
        <end position="464"/>
    </location>
</feature>
<dbReference type="GO" id="GO:0006355">
    <property type="term" value="P:regulation of DNA-templated transcription"/>
    <property type="evidence" value="ECO:0007669"/>
    <property type="project" value="InterPro"/>
</dbReference>
<feature type="region of interest" description="Disordered" evidence="10">
    <location>
        <begin position="261"/>
        <end position="300"/>
    </location>
</feature>
<keyword evidence="6" id="KW-0832">Ubl conjugation</keyword>
<organism evidence="12 13">
    <name type="scientific">Alosa alosa</name>
    <name type="common">allis shad</name>
    <dbReference type="NCBI Taxonomy" id="278164"/>
    <lineage>
        <taxon>Eukaryota</taxon>
        <taxon>Metazoa</taxon>
        <taxon>Chordata</taxon>
        <taxon>Craniata</taxon>
        <taxon>Vertebrata</taxon>
        <taxon>Euteleostomi</taxon>
        <taxon>Actinopterygii</taxon>
        <taxon>Neopterygii</taxon>
        <taxon>Teleostei</taxon>
        <taxon>Clupei</taxon>
        <taxon>Clupeiformes</taxon>
        <taxon>Clupeoidei</taxon>
        <taxon>Clupeidae</taxon>
        <taxon>Alosa</taxon>
    </lineage>
</organism>
<keyword evidence="5" id="KW-0597">Phosphoprotein</keyword>
<dbReference type="PANTHER" id="PTHR31169:SF4">
    <property type="entry name" value="CELL DIVISION CYCLE-ASSOCIATED 7-LIKE PROTEIN"/>
    <property type="match status" value="1"/>
</dbReference>
<keyword evidence="13" id="KW-1185">Reference proteome</keyword>
<reference evidence="12" key="1">
    <citation type="submission" date="2020-10" db="EMBL/GenBank/DDBJ databases">
        <title>Chromosome-scale genome assembly of the Allis shad, Alosa alosa.</title>
        <authorList>
            <person name="Margot Z."/>
            <person name="Christophe K."/>
            <person name="Cabau C."/>
            <person name="Louis A."/>
            <person name="Berthelot C."/>
            <person name="Parey E."/>
            <person name="Roest Crollius H."/>
            <person name="Montfort J."/>
            <person name="Robinson-Rechavi M."/>
            <person name="Bucao C."/>
            <person name="Bouchez O."/>
            <person name="Gislard M."/>
            <person name="Lluch J."/>
            <person name="Milhes M."/>
            <person name="Lampietro C."/>
            <person name="Lopez Roques C."/>
            <person name="Donnadieu C."/>
            <person name="Braasch I."/>
            <person name="Desvignes T."/>
            <person name="Postlethwait J."/>
            <person name="Bobe J."/>
            <person name="Guiguen Y."/>
        </authorList>
    </citation>
    <scope>NUCLEOTIDE SEQUENCE</scope>
    <source>
        <strain evidence="12">M-15738</strain>
        <tissue evidence="12">Blood</tissue>
    </source>
</reference>
<dbReference type="Pfam" id="PF10497">
    <property type="entry name" value="zf-4CXXC_R1"/>
    <property type="match status" value="1"/>
</dbReference>
<feature type="region of interest" description="Disordered" evidence="10">
    <location>
        <begin position="89"/>
        <end position="134"/>
    </location>
</feature>
<dbReference type="GO" id="GO:0005737">
    <property type="term" value="C:cytoplasm"/>
    <property type="evidence" value="ECO:0007669"/>
    <property type="project" value="UniProtKB-SubCell"/>
</dbReference>
<feature type="compositionally biased region" description="Acidic residues" evidence="10">
    <location>
        <begin position="204"/>
        <end position="227"/>
    </location>
</feature>
<gene>
    <name evidence="12" type="ORF">AALO_G00252540</name>
</gene>
<accession>A0AAV6FNM5</accession>
<evidence type="ECO:0000256" key="2">
    <source>
        <dbReference type="ARBA" id="ARBA00004496"/>
    </source>
</evidence>
<evidence type="ECO:0000259" key="11">
    <source>
        <dbReference type="Pfam" id="PF10497"/>
    </source>
</evidence>
<dbReference type="AlphaFoldDB" id="A0AAV6FNM5"/>
<evidence type="ECO:0000313" key="12">
    <source>
        <dbReference type="EMBL" id="KAG5264330.1"/>
    </source>
</evidence>
<evidence type="ECO:0000256" key="10">
    <source>
        <dbReference type="SAM" id="MobiDB-lite"/>
    </source>
</evidence>
<dbReference type="InterPro" id="IPR040221">
    <property type="entry name" value="CDCA7/CDA7L"/>
</dbReference>
<evidence type="ECO:0000256" key="3">
    <source>
        <dbReference type="ARBA" id="ARBA00022490"/>
    </source>
</evidence>
<evidence type="ECO:0000256" key="5">
    <source>
        <dbReference type="ARBA" id="ARBA00022553"/>
    </source>
</evidence>
<dbReference type="PANTHER" id="PTHR31169">
    <property type="entry name" value="OS05G0300700 PROTEIN"/>
    <property type="match status" value="1"/>
</dbReference>
<feature type="region of interest" description="Disordered" evidence="10">
    <location>
        <begin position="322"/>
        <end position="342"/>
    </location>
</feature>
<comment type="caution">
    <text evidence="12">The sequence shown here is derived from an EMBL/GenBank/DDBJ whole genome shotgun (WGS) entry which is preliminary data.</text>
</comment>
<dbReference type="GO" id="GO:0005634">
    <property type="term" value="C:nucleus"/>
    <property type="evidence" value="ECO:0007669"/>
    <property type="project" value="UniProtKB-SubCell"/>
</dbReference>
<evidence type="ECO:0000256" key="6">
    <source>
        <dbReference type="ARBA" id="ARBA00022843"/>
    </source>
</evidence>
<dbReference type="Proteomes" id="UP000823561">
    <property type="component" value="Chromosome 20"/>
</dbReference>
<evidence type="ECO:0000256" key="9">
    <source>
        <dbReference type="ARBA" id="ARBA00023242"/>
    </source>
</evidence>
<evidence type="ECO:0000256" key="1">
    <source>
        <dbReference type="ARBA" id="ARBA00004123"/>
    </source>
</evidence>
<feature type="compositionally biased region" description="Basic residues" evidence="10">
    <location>
        <begin position="266"/>
        <end position="275"/>
    </location>
</feature>
<keyword evidence="7" id="KW-0805">Transcription regulation</keyword>
<proteinExistence type="predicted"/>
<feature type="region of interest" description="Disordered" evidence="10">
    <location>
        <begin position="1"/>
        <end position="58"/>
    </location>
</feature>
<evidence type="ECO:0000256" key="7">
    <source>
        <dbReference type="ARBA" id="ARBA00023015"/>
    </source>
</evidence>
<name>A0AAV6FNM5_9TELE</name>
<sequence>MGKRNNLKRRKMTKTTKPSKKAAVEDVFESPSEDKDLKSEPPVDLSEDSRDSLHSEDSGKADLCFRSKYITDKLAHIFMDTDSDEEFEGFANDEKTSHRGRKRTKSLDSEEDSEEDTGFYSEGEGAVPPRRQSSGLCVAFRFPVKKNSSLKTQAAAIKPQNGKPAVKRSRAPGGRQTRQRATVQPPSRPQRAVVTAKRRGKELSDEEEVEEEEEEKVDDDEAEEMPEAETQALSKRARNIQENKAMLAKLFADLNAMEQISPLTTPKKKKSHQKKSVSEAQGERRNPSRKARPRDHFGIEEDLPKLVKQFTLKKEDLRRLVEKVDSESHGGKQKRRSKMNRSYLPVEDITEDDLTNVADRASDKILDKENGSTCHQCRQKTLDTKTVCRSPDCVGVKGQFCGPCLRNRYGEDVRTALLDPEWECPICRGMCNCSLCRKRDGRCATGALTRLAKHYGHGSVRDYLDSLQKQLS</sequence>